<evidence type="ECO:0000313" key="1">
    <source>
        <dbReference type="EMBL" id="CAD7289150.1"/>
    </source>
</evidence>
<comment type="caution">
    <text evidence="1">The sequence shown here is derived from an EMBL/GenBank/DDBJ whole genome shotgun (WGS) entry which is preliminary data.</text>
</comment>
<proteinExistence type="predicted"/>
<accession>A0ABM8Q8J1</accession>
<gene>
    <name evidence="1" type="ORF">LMG8286_01676</name>
</gene>
<dbReference type="RefSeq" id="WP_230057416.1">
    <property type="nucleotide sequence ID" value="NZ_CAJHOE010000006.1"/>
</dbReference>
<organism evidence="1 2">
    <name type="scientific">Campylobacter suis</name>
    <dbReference type="NCBI Taxonomy" id="2790657"/>
    <lineage>
        <taxon>Bacteria</taxon>
        <taxon>Pseudomonadati</taxon>
        <taxon>Campylobacterota</taxon>
        <taxon>Epsilonproteobacteria</taxon>
        <taxon>Campylobacterales</taxon>
        <taxon>Campylobacteraceae</taxon>
        <taxon>Campylobacter</taxon>
    </lineage>
</organism>
<sequence>MNVSLNQVKGIAGYTNLNQAGQKTEQKDMAESIKQMASSIDVKALTNSYFMQYNSEIFSQTTSSFSAQSSLFDLASGHTPQNLAEILGGIDLNAIGYTGKPLVSLSQDEAAELVSEKGFFGVDQTAERIAGFVLAGAGDSLEKLQAGREGMLRGFKEAEKVWGGELPEISQKTMQKALEAVDKKIAELGGNVLNVTA</sequence>
<reference evidence="1 2" key="1">
    <citation type="submission" date="2020-11" db="EMBL/GenBank/DDBJ databases">
        <authorList>
            <person name="Peeters C."/>
        </authorList>
    </citation>
    <scope>NUCLEOTIDE SEQUENCE [LARGE SCALE GENOMIC DNA]</scope>
    <source>
        <strain evidence="1 2">LMG 8286</strain>
    </source>
</reference>
<evidence type="ECO:0000313" key="2">
    <source>
        <dbReference type="Proteomes" id="UP000789359"/>
    </source>
</evidence>
<dbReference type="Proteomes" id="UP000789359">
    <property type="component" value="Unassembled WGS sequence"/>
</dbReference>
<name>A0ABM8Q8J1_9BACT</name>
<dbReference type="EMBL" id="CAJHOE010000006">
    <property type="protein sequence ID" value="CAD7289150.1"/>
    <property type="molecule type" value="Genomic_DNA"/>
</dbReference>
<keyword evidence="2" id="KW-1185">Reference proteome</keyword>
<evidence type="ECO:0008006" key="3">
    <source>
        <dbReference type="Google" id="ProtNLM"/>
    </source>
</evidence>
<protein>
    <recommendedName>
        <fullName evidence="3">Hydrogenase-4 component G</fullName>
    </recommendedName>
</protein>